<dbReference type="OrthoDB" id="330665at2"/>
<dbReference type="AlphaFoldDB" id="A0A0K2GFK0"/>
<dbReference type="InterPro" id="IPR015867">
    <property type="entry name" value="N-reg_PII/ATP_PRibTrfase_C"/>
</dbReference>
<sequence length="99" mass="10752">MKRLCPEKLLAIIGPSALTETLTDMLRRNGISGYTLLQASGAGTSGPQTGMLDIDSNIMLYVILSEERVPALLDEIERLMRKGHHLKAFVSDAAVLAIE</sequence>
<gene>
    <name evidence="1" type="ORF">NITMOv2_2972</name>
</gene>
<accession>A0A0K2GFK0</accession>
<dbReference type="STRING" id="42253.NITMOv2_2972"/>
<dbReference type="InterPro" id="IPR002187">
    <property type="entry name" value="N-reg_PII"/>
</dbReference>
<dbReference type="RefSeq" id="WP_053380398.1">
    <property type="nucleotide sequence ID" value="NZ_CP011801.1"/>
</dbReference>
<dbReference type="GO" id="GO:0006808">
    <property type="term" value="P:regulation of nitrogen utilization"/>
    <property type="evidence" value="ECO:0007669"/>
    <property type="project" value="InterPro"/>
</dbReference>
<dbReference type="Pfam" id="PF00543">
    <property type="entry name" value="P-II"/>
    <property type="match status" value="1"/>
</dbReference>
<evidence type="ECO:0000313" key="2">
    <source>
        <dbReference type="Proteomes" id="UP000069205"/>
    </source>
</evidence>
<dbReference type="KEGG" id="nmv:NITMOv2_2972"/>
<keyword evidence="2" id="KW-1185">Reference proteome</keyword>
<proteinExistence type="predicted"/>
<dbReference type="Gene3D" id="3.30.70.120">
    <property type="match status" value="1"/>
</dbReference>
<name>A0A0K2GFK0_NITMO</name>
<dbReference type="InterPro" id="IPR011322">
    <property type="entry name" value="N-reg_PII-like_a/b"/>
</dbReference>
<dbReference type="PATRIC" id="fig|42253.5.peg.2936"/>
<dbReference type="PROSITE" id="PS51343">
    <property type="entry name" value="PII_GLNB_DOM"/>
    <property type="match status" value="1"/>
</dbReference>
<dbReference type="EMBL" id="CP011801">
    <property type="protein sequence ID" value="ALA59377.1"/>
    <property type="molecule type" value="Genomic_DNA"/>
</dbReference>
<reference evidence="1 2" key="1">
    <citation type="journal article" date="2015" name="Proc. Natl. Acad. Sci. U.S.A.">
        <title>Expanded metabolic versatility of ubiquitous nitrite-oxidizing bacteria from the genus Nitrospira.</title>
        <authorList>
            <person name="Koch H."/>
            <person name="Lucker S."/>
            <person name="Albertsen M."/>
            <person name="Kitzinger K."/>
            <person name="Herbold C."/>
            <person name="Spieck E."/>
            <person name="Nielsen P.H."/>
            <person name="Wagner M."/>
            <person name="Daims H."/>
        </authorList>
    </citation>
    <scope>NUCLEOTIDE SEQUENCE [LARGE SCALE GENOMIC DNA]</scope>
    <source>
        <strain evidence="1 2">NSP M-1</strain>
    </source>
</reference>
<dbReference type="GO" id="GO:0030234">
    <property type="term" value="F:enzyme regulator activity"/>
    <property type="evidence" value="ECO:0007669"/>
    <property type="project" value="InterPro"/>
</dbReference>
<evidence type="ECO:0000313" key="1">
    <source>
        <dbReference type="EMBL" id="ALA59377.1"/>
    </source>
</evidence>
<protein>
    <submittedName>
        <fullName evidence="1">Nitrogen regulatory protein P-II</fullName>
    </submittedName>
</protein>
<dbReference type="SUPFAM" id="SSF54913">
    <property type="entry name" value="GlnB-like"/>
    <property type="match status" value="1"/>
</dbReference>
<dbReference type="Proteomes" id="UP000069205">
    <property type="component" value="Chromosome"/>
</dbReference>
<organism evidence="1 2">
    <name type="scientific">Nitrospira moscoviensis</name>
    <dbReference type="NCBI Taxonomy" id="42253"/>
    <lineage>
        <taxon>Bacteria</taxon>
        <taxon>Pseudomonadati</taxon>
        <taxon>Nitrospirota</taxon>
        <taxon>Nitrospiria</taxon>
        <taxon>Nitrospirales</taxon>
        <taxon>Nitrospiraceae</taxon>
        <taxon>Nitrospira</taxon>
    </lineage>
</organism>